<keyword evidence="2" id="KW-0482">Metalloprotease</keyword>
<dbReference type="InterPro" id="IPR024079">
    <property type="entry name" value="MetalloPept_cat_dom_sf"/>
</dbReference>
<dbReference type="GO" id="GO:0006508">
    <property type="term" value="P:proteolysis"/>
    <property type="evidence" value="ECO:0007669"/>
    <property type="project" value="UniProtKB-KW"/>
</dbReference>
<feature type="signal peptide" evidence="1">
    <location>
        <begin position="1"/>
        <end position="21"/>
    </location>
</feature>
<dbReference type="EMBL" id="LSFL01000035">
    <property type="protein sequence ID" value="OBY63272.1"/>
    <property type="molecule type" value="Genomic_DNA"/>
</dbReference>
<dbReference type="KEGG" id="prn:BW723_05095"/>
<sequence>MKSIFVRVVLVCSILFSCSSATEEIIDNETGEIVNVALNRQATGSSANDLLSADSFKKMVVEIAFIKGYEPTITAKNNFKNFITNRTNKPEGIEFVTKEIPTTGKTEYSLNEVVDIEKEYRTKYNSGATIAVWVLFIDGKSSNDKSSSSILGSAYWNTSFVIYEETIHGLSDGTFEPDRSLLESSVINHEFGHILGLTNLGTNLQSDHEDAEHPKHCNEEDCLMYWAAETSQGIGNMLSGGSVPTLDAQCLADLKANGGK</sequence>
<organism evidence="2 3">
    <name type="scientific">Polaribacter reichenbachii</name>
    <dbReference type="NCBI Taxonomy" id="996801"/>
    <lineage>
        <taxon>Bacteria</taxon>
        <taxon>Pseudomonadati</taxon>
        <taxon>Bacteroidota</taxon>
        <taxon>Flavobacteriia</taxon>
        <taxon>Flavobacteriales</taxon>
        <taxon>Flavobacteriaceae</taxon>
    </lineage>
</organism>
<comment type="caution">
    <text evidence="2">The sequence shown here is derived from an EMBL/GenBank/DDBJ whole genome shotgun (WGS) entry which is preliminary data.</text>
</comment>
<dbReference type="STRING" id="996801.BW723_05095"/>
<dbReference type="Proteomes" id="UP000092612">
    <property type="component" value="Unassembled WGS sequence"/>
</dbReference>
<dbReference type="OrthoDB" id="1121673at2"/>
<dbReference type="SUPFAM" id="SSF55486">
    <property type="entry name" value="Metalloproteases ('zincins'), catalytic domain"/>
    <property type="match status" value="1"/>
</dbReference>
<name>A0A1B8TUL9_9FLAO</name>
<reference evidence="3" key="1">
    <citation type="submission" date="2016-02" db="EMBL/GenBank/DDBJ databases">
        <title>Paenibacillus sp. LPB0068, isolated from Crassostrea gigas.</title>
        <authorList>
            <person name="Shin S.-K."/>
            <person name="Yi H."/>
        </authorList>
    </citation>
    <scope>NUCLEOTIDE SEQUENCE [LARGE SCALE GENOMIC DNA]</scope>
    <source>
        <strain evidence="3">KCTC 23969</strain>
    </source>
</reference>
<feature type="chain" id="PRO_5008615598" evidence="1">
    <location>
        <begin position="22"/>
        <end position="260"/>
    </location>
</feature>
<dbReference type="Gene3D" id="3.40.390.10">
    <property type="entry name" value="Collagenase (Catalytic Domain)"/>
    <property type="match status" value="1"/>
</dbReference>
<evidence type="ECO:0000313" key="3">
    <source>
        <dbReference type="Proteomes" id="UP000092612"/>
    </source>
</evidence>
<dbReference type="RefSeq" id="WP_068361355.1">
    <property type="nucleotide sequence ID" value="NZ_CP019337.1"/>
</dbReference>
<accession>A0A1B8TUL9</accession>
<evidence type="ECO:0000313" key="2">
    <source>
        <dbReference type="EMBL" id="OBY63272.1"/>
    </source>
</evidence>
<keyword evidence="2" id="KW-0645">Protease</keyword>
<evidence type="ECO:0000256" key="1">
    <source>
        <dbReference type="SAM" id="SignalP"/>
    </source>
</evidence>
<gene>
    <name evidence="2" type="ORF">LPB301_10615</name>
</gene>
<keyword evidence="3" id="KW-1185">Reference proteome</keyword>
<protein>
    <submittedName>
        <fullName evidence="2">Membrane metalloprotease</fullName>
    </submittedName>
</protein>
<dbReference type="PROSITE" id="PS51257">
    <property type="entry name" value="PROKAR_LIPOPROTEIN"/>
    <property type="match status" value="1"/>
</dbReference>
<dbReference type="AlphaFoldDB" id="A0A1B8TUL9"/>
<proteinExistence type="predicted"/>
<dbReference type="GO" id="GO:0008237">
    <property type="term" value="F:metallopeptidase activity"/>
    <property type="evidence" value="ECO:0007669"/>
    <property type="project" value="UniProtKB-KW"/>
</dbReference>
<keyword evidence="2" id="KW-0378">Hydrolase</keyword>
<keyword evidence="1" id="KW-0732">Signal</keyword>